<dbReference type="InterPro" id="IPR018490">
    <property type="entry name" value="cNMP-bd_dom_sf"/>
</dbReference>
<evidence type="ECO:0000313" key="8">
    <source>
        <dbReference type="Proteomes" id="UP001057291"/>
    </source>
</evidence>
<keyword evidence="8" id="KW-1185">Reference proteome</keyword>
<dbReference type="InterPro" id="IPR036390">
    <property type="entry name" value="WH_DNA-bd_sf"/>
</dbReference>
<dbReference type="InterPro" id="IPR014710">
    <property type="entry name" value="RmlC-like_jellyroll"/>
</dbReference>
<dbReference type="CDD" id="cd00038">
    <property type="entry name" value="CAP_ED"/>
    <property type="match status" value="1"/>
</dbReference>
<dbReference type="GO" id="GO:0003700">
    <property type="term" value="F:DNA-binding transcription factor activity"/>
    <property type="evidence" value="ECO:0007669"/>
    <property type="project" value="TreeGrafter"/>
</dbReference>
<name>A0AAV4LEM7_9BACL</name>
<evidence type="ECO:0000256" key="3">
    <source>
        <dbReference type="ARBA" id="ARBA00023159"/>
    </source>
</evidence>
<dbReference type="PANTHER" id="PTHR24567:SF28">
    <property type="entry name" value="LISTERIOLYSIN REGULATORY PROTEIN"/>
    <property type="match status" value="1"/>
</dbReference>
<evidence type="ECO:0000256" key="4">
    <source>
        <dbReference type="ARBA" id="ARBA00023163"/>
    </source>
</evidence>
<keyword evidence="1" id="KW-0805">Transcription regulation</keyword>
<protein>
    <submittedName>
        <fullName evidence="7">cAMP-binding protein</fullName>
    </submittedName>
</protein>
<evidence type="ECO:0000313" key="7">
    <source>
        <dbReference type="EMBL" id="GIM46230.1"/>
    </source>
</evidence>
<dbReference type="Pfam" id="PF00027">
    <property type="entry name" value="cNMP_binding"/>
    <property type="match status" value="1"/>
</dbReference>
<keyword evidence="4" id="KW-0804">Transcription</keyword>
<dbReference type="Proteomes" id="UP001057291">
    <property type="component" value="Unassembled WGS sequence"/>
</dbReference>
<feature type="domain" description="HTH crp-type" evidence="6">
    <location>
        <begin position="149"/>
        <end position="222"/>
    </location>
</feature>
<dbReference type="RefSeq" id="WP_282199359.1">
    <property type="nucleotide sequence ID" value="NZ_BOQE01000001.1"/>
</dbReference>
<dbReference type="GO" id="GO:0003677">
    <property type="term" value="F:DNA binding"/>
    <property type="evidence" value="ECO:0007669"/>
    <property type="project" value="UniProtKB-KW"/>
</dbReference>
<gene>
    <name evidence="7" type="ORF">DNHGIG_17790</name>
</gene>
<dbReference type="PANTHER" id="PTHR24567">
    <property type="entry name" value="CRP FAMILY TRANSCRIPTIONAL REGULATORY PROTEIN"/>
    <property type="match status" value="1"/>
</dbReference>
<keyword evidence="2" id="KW-0238">DNA-binding</keyword>
<evidence type="ECO:0000259" key="6">
    <source>
        <dbReference type="PROSITE" id="PS51063"/>
    </source>
</evidence>
<dbReference type="InterPro" id="IPR012318">
    <property type="entry name" value="HTH_CRP"/>
</dbReference>
<dbReference type="SUPFAM" id="SSF51206">
    <property type="entry name" value="cAMP-binding domain-like"/>
    <property type="match status" value="1"/>
</dbReference>
<evidence type="ECO:0000256" key="1">
    <source>
        <dbReference type="ARBA" id="ARBA00023015"/>
    </source>
</evidence>
<dbReference type="InterPro" id="IPR050397">
    <property type="entry name" value="Env_Response_Regulators"/>
</dbReference>
<dbReference type="PRINTS" id="PR00034">
    <property type="entry name" value="HTHCRP"/>
</dbReference>
<dbReference type="Pfam" id="PF13545">
    <property type="entry name" value="HTH_Crp_2"/>
    <property type="match status" value="1"/>
</dbReference>
<dbReference type="GO" id="GO:0005829">
    <property type="term" value="C:cytosol"/>
    <property type="evidence" value="ECO:0007669"/>
    <property type="project" value="TreeGrafter"/>
</dbReference>
<accession>A0AAV4LEM7</accession>
<organism evidence="7 8">
    <name type="scientific">Collibacillus ludicampi</name>
    <dbReference type="NCBI Taxonomy" id="2771369"/>
    <lineage>
        <taxon>Bacteria</taxon>
        <taxon>Bacillati</taxon>
        <taxon>Bacillota</taxon>
        <taxon>Bacilli</taxon>
        <taxon>Bacillales</taxon>
        <taxon>Alicyclobacillaceae</taxon>
        <taxon>Collibacillus</taxon>
    </lineage>
</organism>
<dbReference type="PROSITE" id="PS50042">
    <property type="entry name" value="CNMP_BINDING_3"/>
    <property type="match status" value="1"/>
</dbReference>
<dbReference type="SMART" id="SM00100">
    <property type="entry name" value="cNMP"/>
    <property type="match status" value="1"/>
</dbReference>
<proteinExistence type="predicted"/>
<keyword evidence="3" id="KW-0010">Activator</keyword>
<feature type="domain" description="Cyclic nucleotide-binding" evidence="5">
    <location>
        <begin position="15"/>
        <end position="118"/>
    </location>
</feature>
<sequence length="230" mass="26839">MNNRRSRELLRKIPLFQDCSDNELERIDEILIHRSFAERSTIFMQGEPLEYIYFIVSGKVKIYRTDEQGREQIVNLLEPGDFFPHIGFFRKAEYPAHSVMIEKGVLLALPTGRLRDLLKKYPDICINLMAVMESKIIDLQERLEEVVLHDTFSRLVLLLIRLCRLHGVPDGERIRINVPLTNQELANMIGTRRETVNRAINQLKKAGAVETTTDHYLLISRDRLEKQLDI</sequence>
<dbReference type="InterPro" id="IPR000595">
    <property type="entry name" value="cNMP-bd_dom"/>
</dbReference>
<comment type="caution">
    <text evidence="7">The sequence shown here is derived from an EMBL/GenBank/DDBJ whole genome shotgun (WGS) entry which is preliminary data.</text>
</comment>
<dbReference type="Gene3D" id="1.10.10.10">
    <property type="entry name" value="Winged helix-like DNA-binding domain superfamily/Winged helix DNA-binding domain"/>
    <property type="match status" value="1"/>
</dbReference>
<dbReference type="AlphaFoldDB" id="A0AAV4LEM7"/>
<dbReference type="EMBL" id="BOQE01000001">
    <property type="protein sequence ID" value="GIM46230.1"/>
    <property type="molecule type" value="Genomic_DNA"/>
</dbReference>
<dbReference type="SUPFAM" id="SSF46785">
    <property type="entry name" value="Winged helix' DNA-binding domain"/>
    <property type="match status" value="1"/>
</dbReference>
<reference evidence="7" key="1">
    <citation type="journal article" date="2023" name="Int. J. Syst. Evol. Microbiol.">
        <title>Collibacillus ludicampi gen. nov., sp. nov., a new soil bacterium of the family Alicyclobacillaceae.</title>
        <authorList>
            <person name="Jojima T."/>
            <person name="Ioku Y."/>
            <person name="Fukuta Y."/>
            <person name="Shirasaka N."/>
            <person name="Matsumura Y."/>
            <person name="Mori M."/>
        </authorList>
    </citation>
    <scope>NUCLEOTIDE SEQUENCE</scope>
    <source>
        <strain evidence="7">TP075</strain>
    </source>
</reference>
<dbReference type="PROSITE" id="PS51063">
    <property type="entry name" value="HTH_CRP_2"/>
    <property type="match status" value="1"/>
</dbReference>
<dbReference type="InterPro" id="IPR036388">
    <property type="entry name" value="WH-like_DNA-bd_sf"/>
</dbReference>
<evidence type="ECO:0000259" key="5">
    <source>
        <dbReference type="PROSITE" id="PS50042"/>
    </source>
</evidence>
<evidence type="ECO:0000256" key="2">
    <source>
        <dbReference type="ARBA" id="ARBA00023125"/>
    </source>
</evidence>
<dbReference type="Gene3D" id="2.60.120.10">
    <property type="entry name" value="Jelly Rolls"/>
    <property type="match status" value="1"/>
</dbReference>
<dbReference type="SMART" id="SM00419">
    <property type="entry name" value="HTH_CRP"/>
    <property type="match status" value="1"/>
</dbReference>